<evidence type="ECO:0000256" key="3">
    <source>
        <dbReference type="ARBA" id="ARBA00007164"/>
    </source>
</evidence>
<evidence type="ECO:0000256" key="4">
    <source>
        <dbReference type="ARBA" id="ARBA00012448"/>
    </source>
</evidence>
<evidence type="ECO:0000256" key="18">
    <source>
        <dbReference type="SAM" id="SignalP"/>
    </source>
</evidence>
<dbReference type="PANTHER" id="PTHR21581:SF6">
    <property type="entry name" value="TRAFFICKING PROTEIN PARTICLE COMPLEX SUBUNIT 12"/>
    <property type="match status" value="1"/>
</dbReference>
<protein>
    <recommendedName>
        <fullName evidence="4">serine-type D-Ala-D-Ala carboxypeptidase</fullName>
        <ecNumber evidence="4">3.4.16.4</ecNumber>
    </recommendedName>
</protein>
<evidence type="ECO:0000256" key="1">
    <source>
        <dbReference type="ARBA" id="ARBA00003217"/>
    </source>
</evidence>
<comment type="pathway">
    <text evidence="2">Cell wall biogenesis; peptidoglycan biosynthesis.</text>
</comment>
<name>A0A810PQW7_9FIRM</name>
<keyword evidence="10" id="KW-0573">Peptidoglycan synthesis</keyword>
<keyword evidence="5 20" id="KW-0121">Carboxypeptidase</keyword>
<dbReference type="InterPro" id="IPR012338">
    <property type="entry name" value="Beta-lactam/transpept-like"/>
</dbReference>
<evidence type="ECO:0000256" key="14">
    <source>
        <dbReference type="PIRSR" id="PIRSR618044-2"/>
    </source>
</evidence>
<evidence type="ECO:0000313" key="21">
    <source>
        <dbReference type="Proteomes" id="UP000681343"/>
    </source>
</evidence>
<dbReference type="KEGG" id="vfa:MM35RIKEN_05060"/>
<dbReference type="PANTHER" id="PTHR21581">
    <property type="entry name" value="D-ALANYL-D-ALANINE CARBOXYPEPTIDASE"/>
    <property type="match status" value="1"/>
</dbReference>
<evidence type="ECO:0000256" key="5">
    <source>
        <dbReference type="ARBA" id="ARBA00022645"/>
    </source>
</evidence>
<dbReference type="SUPFAM" id="SSF56601">
    <property type="entry name" value="beta-lactamase/transpeptidase-like"/>
    <property type="match status" value="1"/>
</dbReference>
<feature type="active site" description="Proton acceptor" evidence="13">
    <location>
        <position position="65"/>
    </location>
</feature>
<keyword evidence="7 18" id="KW-0732">Signal</keyword>
<evidence type="ECO:0000313" key="20">
    <source>
        <dbReference type="EMBL" id="BCK78314.1"/>
    </source>
</evidence>
<evidence type="ECO:0000256" key="11">
    <source>
        <dbReference type="ARBA" id="ARBA00023316"/>
    </source>
</evidence>
<dbReference type="GO" id="GO:0071555">
    <property type="term" value="P:cell wall organization"/>
    <property type="evidence" value="ECO:0007669"/>
    <property type="project" value="UniProtKB-KW"/>
</dbReference>
<proteinExistence type="inferred from homology"/>
<dbReference type="RefSeq" id="WP_212818997.1">
    <property type="nucleotide sequence ID" value="NZ_AP023415.1"/>
</dbReference>
<evidence type="ECO:0000256" key="16">
    <source>
        <dbReference type="SAM" id="MobiDB-lite"/>
    </source>
</evidence>
<keyword evidence="6" id="KW-0645">Protease</keyword>
<feature type="chain" id="PRO_5032668054" description="serine-type D-Ala-D-Ala carboxypeptidase" evidence="18">
    <location>
        <begin position="28"/>
        <end position="453"/>
    </location>
</feature>
<evidence type="ECO:0000256" key="6">
    <source>
        <dbReference type="ARBA" id="ARBA00022670"/>
    </source>
</evidence>
<feature type="binding site" evidence="14">
    <location>
        <position position="239"/>
    </location>
    <ligand>
        <name>substrate</name>
    </ligand>
</feature>
<evidence type="ECO:0000256" key="2">
    <source>
        <dbReference type="ARBA" id="ARBA00004752"/>
    </source>
</evidence>
<feature type="active site" evidence="13">
    <location>
        <position position="125"/>
    </location>
</feature>
<dbReference type="GO" id="GO:0008360">
    <property type="term" value="P:regulation of cell shape"/>
    <property type="evidence" value="ECO:0007669"/>
    <property type="project" value="UniProtKB-KW"/>
</dbReference>
<organism evidence="20 21">
    <name type="scientific">Vescimonas fastidiosa</name>
    <dbReference type="NCBI Taxonomy" id="2714353"/>
    <lineage>
        <taxon>Bacteria</taxon>
        <taxon>Bacillati</taxon>
        <taxon>Bacillota</taxon>
        <taxon>Clostridia</taxon>
        <taxon>Eubacteriales</taxon>
        <taxon>Oscillospiraceae</taxon>
        <taxon>Vescimonas</taxon>
    </lineage>
</organism>
<dbReference type="Pfam" id="PF00768">
    <property type="entry name" value="Peptidase_S11"/>
    <property type="match status" value="1"/>
</dbReference>
<dbReference type="GO" id="GO:0009252">
    <property type="term" value="P:peptidoglycan biosynthetic process"/>
    <property type="evidence" value="ECO:0007669"/>
    <property type="project" value="UniProtKB-UniPathway"/>
</dbReference>
<evidence type="ECO:0000256" key="7">
    <source>
        <dbReference type="ARBA" id="ARBA00022729"/>
    </source>
</evidence>
<keyword evidence="8" id="KW-0378">Hydrolase</keyword>
<comment type="function">
    <text evidence="1">Removes C-terminal D-alanyl residues from sugar-peptide cell wall precursors.</text>
</comment>
<dbReference type="InterPro" id="IPR012907">
    <property type="entry name" value="Peptidase_S11_C"/>
</dbReference>
<dbReference type="Gene3D" id="2.60.410.10">
    <property type="entry name" value="D-Ala-D-Ala carboxypeptidase, C-terminal domain"/>
    <property type="match status" value="1"/>
</dbReference>
<comment type="catalytic activity">
    <reaction evidence="12">
        <text>Preferential cleavage: (Ac)2-L-Lys-D-Ala-|-D-Ala. Also transpeptidation of peptidyl-alanyl moieties that are N-acyl substituents of D-alanine.</text>
        <dbReference type="EC" id="3.4.16.4"/>
    </reaction>
</comment>
<evidence type="ECO:0000256" key="12">
    <source>
        <dbReference type="ARBA" id="ARBA00034000"/>
    </source>
</evidence>
<dbReference type="EMBL" id="AP023415">
    <property type="protein sequence ID" value="BCK78314.1"/>
    <property type="molecule type" value="Genomic_DNA"/>
</dbReference>
<feature type="active site" description="Acyl-ester intermediate" evidence="13">
    <location>
        <position position="62"/>
    </location>
</feature>
<dbReference type="Pfam" id="PF07943">
    <property type="entry name" value="PBP5_C"/>
    <property type="match status" value="1"/>
</dbReference>
<feature type="region of interest" description="Disordered" evidence="16">
    <location>
        <begin position="434"/>
        <end position="453"/>
    </location>
</feature>
<feature type="domain" description="Peptidase S11 D-Ala-D-Ala carboxypeptidase A C-terminal" evidence="19">
    <location>
        <begin position="296"/>
        <end position="389"/>
    </location>
</feature>
<evidence type="ECO:0000256" key="10">
    <source>
        <dbReference type="ARBA" id="ARBA00022984"/>
    </source>
</evidence>
<feature type="transmembrane region" description="Helical" evidence="17">
    <location>
        <begin position="407"/>
        <end position="428"/>
    </location>
</feature>
<keyword evidence="17" id="KW-0472">Membrane</keyword>
<dbReference type="GO" id="GO:0006508">
    <property type="term" value="P:proteolysis"/>
    <property type="evidence" value="ECO:0007669"/>
    <property type="project" value="UniProtKB-KW"/>
</dbReference>
<evidence type="ECO:0000256" key="9">
    <source>
        <dbReference type="ARBA" id="ARBA00022960"/>
    </source>
</evidence>
<feature type="signal peptide" evidence="18">
    <location>
        <begin position="1"/>
        <end position="27"/>
    </location>
</feature>
<evidence type="ECO:0000256" key="8">
    <source>
        <dbReference type="ARBA" id="ARBA00022801"/>
    </source>
</evidence>
<dbReference type="Gene3D" id="3.40.710.10">
    <property type="entry name" value="DD-peptidase/beta-lactamase superfamily"/>
    <property type="match status" value="1"/>
</dbReference>
<dbReference type="SMART" id="SM00936">
    <property type="entry name" value="PBP5_C"/>
    <property type="match status" value="1"/>
</dbReference>
<dbReference type="InterPro" id="IPR018044">
    <property type="entry name" value="Peptidase_S11"/>
</dbReference>
<sequence>MKIRRFLSVFLLSVLLTALFLVPQAAALDSPVLDAKCALLMDETAGRMLYGHNEKEKAYPASITKVMTALLTLEAVDRGDLSLSQPITASHLAVTSIDEDSSTAGIEAGEVLTVEQLLNCLLIVSANEAANVLAEAVSGSIADFVALMNQRAGELGCEGTHFANTNGLHDPQHYTTAWDIYLIAREAMKHDLFMTICGSKSYDVPATNMSDVRELHSTNALISNWRTLGYIYDYADGLKTGYTDEAGRCLLASAIKDGRRLISVVLGCTTKEVNGETRLMNFVDSATLLDWGYNNFTVQTVFTKDDLIQEIPVLLSKETNAVLVHTAEDVNILLPNDVTTDMLERKVTVYGDTAFAPIEAGQELGEMTLSYDGYDYATVKLLAADSVSVNRFLQGKYLLSQFFSKPLVKILTVVVILLVLAVVVWVRMLRPKSRYGSRGRRNRGTRNYRGRRR</sequence>
<keyword evidence="21" id="KW-1185">Reference proteome</keyword>
<accession>A0A810PQW7</accession>
<dbReference type="UniPathway" id="UPA00219"/>
<evidence type="ECO:0000259" key="19">
    <source>
        <dbReference type="SMART" id="SM00936"/>
    </source>
</evidence>
<evidence type="ECO:0000256" key="17">
    <source>
        <dbReference type="SAM" id="Phobius"/>
    </source>
</evidence>
<dbReference type="AlphaFoldDB" id="A0A810PQW7"/>
<dbReference type="EC" id="3.4.16.4" evidence="4"/>
<dbReference type="InterPro" id="IPR037167">
    <property type="entry name" value="Peptidase_S11_C_sf"/>
</dbReference>
<gene>
    <name evidence="20" type="primary">dacF</name>
    <name evidence="20" type="ORF">MM35RIKEN_05060</name>
</gene>
<keyword evidence="17" id="KW-1133">Transmembrane helix</keyword>
<evidence type="ECO:0000256" key="15">
    <source>
        <dbReference type="RuleBase" id="RU004016"/>
    </source>
</evidence>
<dbReference type="InterPro" id="IPR015956">
    <property type="entry name" value="Peniciliin-bd_prot_C_sf"/>
</dbReference>
<dbReference type="Proteomes" id="UP000681343">
    <property type="component" value="Chromosome"/>
</dbReference>
<comment type="similarity">
    <text evidence="3 15">Belongs to the peptidase S11 family.</text>
</comment>
<dbReference type="InterPro" id="IPR001967">
    <property type="entry name" value="Peptidase_S11_N"/>
</dbReference>
<keyword evidence="9" id="KW-0133">Cell shape</keyword>
<reference evidence="20" key="1">
    <citation type="submission" date="2020-09" db="EMBL/GenBank/DDBJ databases">
        <title>New species isolated from human feces.</title>
        <authorList>
            <person name="Kitahara M."/>
            <person name="Shigeno Y."/>
            <person name="Shime M."/>
            <person name="Matsumoto Y."/>
            <person name="Nakamura S."/>
            <person name="Motooka D."/>
            <person name="Fukuoka S."/>
            <person name="Nishikawa H."/>
            <person name="Benno Y."/>
        </authorList>
    </citation>
    <scope>NUCLEOTIDE SEQUENCE</scope>
    <source>
        <strain evidence="20">MM35</strain>
    </source>
</reference>
<keyword evidence="17" id="KW-0812">Transmembrane</keyword>
<evidence type="ECO:0000256" key="13">
    <source>
        <dbReference type="PIRSR" id="PIRSR618044-1"/>
    </source>
</evidence>
<dbReference type="PRINTS" id="PR00725">
    <property type="entry name" value="DADACBPTASE1"/>
</dbReference>
<dbReference type="GO" id="GO:0009002">
    <property type="term" value="F:serine-type D-Ala-D-Ala carboxypeptidase activity"/>
    <property type="evidence" value="ECO:0007669"/>
    <property type="project" value="UniProtKB-EC"/>
</dbReference>
<keyword evidence="11" id="KW-0961">Cell wall biogenesis/degradation</keyword>
<dbReference type="SUPFAM" id="SSF69189">
    <property type="entry name" value="Penicillin-binding protein associated domain"/>
    <property type="match status" value="1"/>
</dbReference>